<evidence type="ECO:0000259" key="2">
    <source>
        <dbReference type="PROSITE" id="PS51340"/>
    </source>
</evidence>
<dbReference type="SUPFAM" id="SSF50800">
    <property type="entry name" value="PK beta-barrel domain-like"/>
    <property type="match status" value="1"/>
</dbReference>
<dbReference type="PROSITE" id="PS51340">
    <property type="entry name" value="MOSC"/>
    <property type="match status" value="1"/>
</dbReference>
<dbReference type="InterPro" id="IPR005303">
    <property type="entry name" value="MOCOS_middle"/>
</dbReference>
<sequence length="909" mass="99331">MQRKRERLLASDDSRDYGWGDAAAFERMRDSEYAALKDTVYLDHAASPPVSKTPLESFTSSLQVTLFSNPHSASTSSVATSLAVGRTRTRVLTDLFGVRPERVGEWDVVFTHGGATQGIKMVGEAWKWRGQEDLRGRNGLEYLVEGHTSLVGLRGIALARSSPVLSHRTPSSLLRSARSSRSSAFKPSAETPTLYTYPAQCNATGARLGLGFCAQIKRANPDAKVLIDAAAYLSTSVLDLGACEEGEEPDFVIASVYKIFGFPTSLGLLIVRRASAHLLSHAPYFGGGTVSSLSLSSPFSHTSRYTSTLPALPTFPPTPSSQPAPSSSSIHESLESGTPPFLEILALSHSLDWLNWITNGRGLEAVGKHVKWLRGVLVGELEGLRHAGVEKVFVEHRAFQERDERDAQVEEETVHLEGPGPVVGFSLLLPTSSASTAPDTDITDYRTHVVGHVHLSRLALLNSIALRSGGLCNTGVWTRVWDLSDGDLAALEAKGRKCWDEEEFAPFEPFKPLGIARVSLGLASTLEDILKFVEFVKKFFVVSEQVVALEKPLAIEAETKGRKVQRAKLKELMIYPIKSCAAQSLPSSTPWPLTPSGLLHDRELMLVSTSTGRALSQKRYSRMALIRPAVDREKRSLVVEAPGMEPLVLPLPVLNDDAPYCGLDTPPLSEDGHSLEATVSLEGHGRHVEDTRSTTLCDSDVSSVRVSSLADAWFTRFLNMPSTHSSTTSGPGPVELRRLPPGSSRHAHFDTSGPPLPIRLSNESPFLLVTSESLRALSEWIERDSGTTQEKEVKAAAFRPNIVVEGEIGDLPPFWEDEVDDFRVGGEVFATLGRCRRCLMVAVDQTTGQRTAEPLQTLSRYRKSPSSGRVEFGVHCMWRQELGRRETQRTISVEDDVLVTVGGRSCRLS</sequence>
<dbReference type="PANTHER" id="PTHR14237:SF80">
    <property type="entry name" value="MOLYBDENUM COFACTOR SULFURASE"/>
    <property type="match status" value="1"/>
</dbReference>
<dbReference type="GO" id="GO:0003824">
    <property type="term" value="F:catalytic activity"/>
    <property type="evidence" value="ECO:0007669"/>
    <property type="project" value="InterPro"/>
</dbReference>
<organism evidence="3 4">
    <name type="scientific">Rhodotorula toruloides</name>
    <name type="common">Yeast</name>
    <name type="synonym">Rhodosporidium toruloides</name>
    <dbReference type="NCBI Taxonomy" id="5286"/>
    <lineage>
        <taxon>Eukaryota</taxon>
        <taxon>Fungi</taxon>
        <taxon>Dikarya</taxon>
        <taxon>Basidiomycota</taxon>
        <taxon>Pucciniomycotina</taxon>
        <taxon>Microbotryomycetes</taxon>
        <taxon>Sporidiobolales</taxon>
        <taxon>Sporidiobolaceae</taxon>
        <taxon>Rhodotorula</taxon>
    </lineage>
</organism>
<dbReference type="InterPro" id="IPR011037">
    <property type="entry name" value="Pyrv_Knase-like_insert_dom_sf"/>
</dbReference>
<gene>
    <name evidence="3" type="ORF">Rt10032_c07g3269</name>
</gene>
<dbReference type="GO" id="GO:0030151">
    <property type="term" value="F:molybdenum ion binding"/>
    <property type="evidence" value="ECO:0007669"/>
    <property type="project" value="InterPro"/>
</dbReference>
<dbReference type="Pfam" id="PF03473">
    <property type="entry name" value="MOSC"/>
    <property type="match status" value="1"/>
</dbReference>
<dbReference type="InterPro" id="IPR015424">
    <property type="entry name" value="PyrdxlP-dep_Trfase"/>
</dbReference>
<evidence type="ECO:0000313" key="3">
    <source>
        <dbReference type="EMBL" id="GEM09252.1"/>
    </source>
</evidence>
<dbReference type="SUPFAM" id="SSF53383">
    <property type="entry name" value="PLP-dependent transferases"/>
    <property type="match status" value="1"/>
</dbReference>
<feature type="region of interest" description="Disordered" evidence="1">
    <location>
        <begin position="310"/>
        <end position="334"/>
    </location>
</feature>
<dbReference type="GO" id="GO:0030170">
    <property type="term" value="F:pyridoxal phosphate binding"/>
    <property type="evidence" value="ECO:0007669"/>
    <property type="project" value="InterPro"/>
</dbReference>
<evidence type="ECO:0000256" key="1">
    <source>
        <dbReference type="SAM" id="MobiDB-lite"/>
    </source>
</evidence>
<dbReference type="SUPFAM" id="SSF141673">
    <property type="entry name" value="MOSC N-terminal domain-like"/>
    <property type="match status" value="1"/>
</dbReference>
<feature type="compositionally biased region" description="Pro residues" evidence="1">
    <location>
        <begin position="313"/>
        <end position="322"/>
    </location>
</feature>
<name>A0A511KFX0_RHOTO</name>
<dbReference type="PANTHER" id="PTHR14237">
    <property type="entry name" value="MOLYBDOPTERIN COFACTOR SULFURASE MOSC"/>
    <property type="match status" value="1"/>
</dbReference>
<protein>
    <submittedName>
        <fullName evidence="3">Molybdenum cofactor sulfurase</fullName>
    </submittedName>
</protein>
<feature type="domain" description="MOSC" evidence="2">
    <location>
        <begin position="726"/>
        <end position="900"/>
    </location>
</feature>
<comment type="caution">
    <text evidence="3">The sequence shown here is derived from an EMBL/GenBank/DDBJ whole genome shotgun (WGS) entry which is preliminary data.</text>
</comment>
<proteinExistence type="predicted"/>
<reference evidence="3 4" key="1">
    <citation type="submission" date="2019-07" db="EMBL/GenBank/DDBJ databases">
        <title>Rhodotorula toruloides NBRC10032 genome sequencing.</title>
        <authorList>
            <person name="Shida Y."/>
            <person name="Takaku H."/>
            <person name="Ogasawara W."/>
            <person name="Mori K."/>
        </authorList>
    </citation>
    <scope>NUCLEOTIDE SEQUENCE [LARGE SCALE GENOMIC DNA]</scope>
    <source>
        <strain evidence="3 4">NBRC10032</strain>
    </source>
</reference>
<dbReference type="Gene3D" id="3.40.640.10">
    <property type="entry name" value="Type I PLP-dependent aspartate aminotransferase-like (Major domain)"/>
    <property type="match status" value="1"/>
</dbReference>
<dbReference type="AlphaFoldDB" id="A0A511KFX0"/>
<dbReference type="Pfam" id="PF03476">
    <property type="entry name" value="MOSC_N"/>
    <property type="match status" value="1"/>
</dbReference>
<accession>A0A511KFX0</accession>
<dbReference type="Proteomes" id="UP000321518">
    <property type="component" value="Unassembled WGS sequence"/>
</dbReference>
<evidence type="ECO:0000313" key="4">
    <source>
        <dbReference type="Proteomes" id="UP000321518"/>
    </source>
</evidence>
<dbReference type="EMBL" id="BJWK01000007">
    <property type="protein sequence ID" value="GEM09252.1"/>
    <property type="molecule type" value="Genomic_DNA"/>
</dbReference>
<dbReference type="InterPro" id="IPR005302">
    <property type="entry name" value="MoCF_Sase_C"/>
</dbReference>
<dbReference type="OrthoDB" id="10264306at2759"/>
<dbReference type="InterPro" id="IPR015421">
    <property type="entry name" value="PyrdxlP-dep_Trfase_major"/>
</dbReference>